<dbReference type="InterPro" id="IPR001412">
    <property type="entry name" value="aa-tRNA-synth_I_CS"/>
</dbReference>
<dbReference type="InterPro" id="IPR002306">
    <property type="entry name" value="Trp-tRNA-ligase"/>
</dbReference>
<keyword evidence="12" id="KW-1185">Reference proteome</keyword>
<dbReference type="Gene3D" id="1.10.240.10">
    <property type="entry name" value="Tyrosyl-Transfer RNA Synthetase"/>
    <property type="match status" value="1"/>
</dbReference>
<evidence type="ECO:0000256" key="2">
    <source>
        <dbReference type="ARBA" id="ARBA00013161"/>
    </source>
</evidence>
<dbReference type="InterPro" id="IPR002305">
    <property type="entry name" value="aa-tRNA-synth_Ic"/>
</dbReference>
<accession>A0A369K9J2</accession>
<dbReference type="GO" id="GO:0005524">
    <property type="term" value="F:ATP binding"/>
    <property type="evidence" value="ECO:0007669"/>
    <property type="project" value="UniProtKB-KW"/>
</dbReference>
<dbReference type="InterPro" id="IPR014729">
    <property type="entry name" value="Rossmann-like_a/b/a_fold"/>
</dbReference>
<dbReference type="Pfam" id="PF00579">
    <property type="entry name" value="tRNA-synt_1b"/>
    <property type="match status" value="1"/>
</dbReference>
<evidence type="ECO:0000256" key="8">
    <source>
        <dbReference type="ARBA" id="ARBA00049929"/>
    </source>
</evidence>
<proteinExistence type="inferred from homology"/>
<comment type="caution">
    <text evidence="11">The sequence shown here is derived from an EMBL/GenBank/DDBJ whole genome shotgun (WGS) entry which is preliminary data.</text>
</comment>
<evidence type="ECO:0000256" key="4">
    <source>
        <dbReference type="ARBA" id="ARBA00022741"/>
    </source>
</evidence>
<protein>
    <recommendedName>
        <fullName evidence="2 9">Tryptophan--tRNA ligase</fullName>
        <ecNumber evidence="2 9">6.1.1.2</ecNumber>
    </recommendedName>
</protein>
<keyword evidence="5 10" id="KW-0067">ATP-binding</keyword>
<keyword evidence="6 10" id="KW-0648">Protein biosynthesis</keyword>
<evidence type="ECO:0000256" key="1">
    <source>
        <dbReference type="ARBA" id="ARBA00005594"/>
    </source>
</evidence>
<name>A0A369K9J2_9BACT</name>
<dbReference type="NCBIfam" id="TIGR00233">
    <property type="entry name" value="trpS"/>
    <property type="match status" value="1"/>
</dbReference>
<comment type="catalytic activity">
    <reaction evidence="8">
        <text>tRNA(Trp) + L-tryptophan + ATP = L-tryptophyl-tRNA(Trp) + AMP + diphosphate + H(+)</text>
        <dbReference type="Rhea" id="RHEA:24080"/>
        <dbReference type="Rhea" id="RHEA-COMP:9671"/>
        <dbReference type="Rhea" id="RHEA-COMP:9705"/>
        <dbReference type="ChEBI" id="CHEBI:15378"/>
        <dbReference type="ChEBI" id="CHEBI:30616"/>
        <dbReference type="ChEBI" id="CHEBI:33019"/>
        <dbReference type="ChEBI" id="CHEBI:57912"/>
        <dbReference type="ChEBI" id="CHEBI:78442"/>
        <dbReference type="ChEBI" id="CHEBI:78535"/>
        <dbReference type="ChEBI" id="CHEBI:456215"/>
        <dbReference type="EC" id="6.1.1.2"/>
    </reaction>
</comment>
<dbReference type="PANTHER" id="PTHR43766">
    <property type="entry name" value="TRYPTOPHAN--TRNA LIGASE, MITOCHONDRIAL"/>
    <property type="match status" value="1"/>
</dbReference>
<evidence type="ECO:0000256" key="5">
    <source>
        <dbReference type="ARBA" id="ARBA00022840"/>
    </source>
</evidence>
<dbReference type="PROSITE" id="PS00178">
    <property type="entry name" value="AA_TRNA_LIGASE_I"/>
    <property type="match status" value="1"/>
</dbReference>
<dbReference type="InterPro" id="IPR050203">
    <property type="entry name" value="Trp-tRNA_synthetase"/>
</dbReference>
<dbReference type="PRINTS" id="PR01039">
    <property type="entry name" value="TRNASYNTHTRP"/>
</dbReference>
<keyword evidence="7 10" id="KW-0030">Aminoacyl-tRNA synthetase</keyword>
<dbReference type="EMBL" id="QQBG01000024">
    <property type="protein sequence ID" value="RDB31269.1"/>
    <property type="molecule type" value="Genomic_DNA"/>
</dbReference>
<dbReference type="SUPFAM" id="SSF52374">
    <property type="entry name" value="Nucleotidylyl transferase"/>
    <property type="match status" value="1"/>
</dbReference>
<gene>
    <name evidence="11" type="ORF">HAT2_00637</name>
</gene>
<dbReference type="Gene3D" id="3.40.50.620">
    <property type="entry name" value="HUPs"/>
    <property type="match status" value="1"/>
</dbReference>
<dbReference type="GO" id="GO:0006436">
    <property type="term" value="P:tryptophanyl-tRNA aminoacylation"/>
    <property type="evidence" value="ECO:0007669"/>
    <property type="project" value="UniProtKB-UniRule"/>
</dbReference>
<evidence type="ECO:0000256" key="3">
    <source>
        <dbReference type="ARBA" id="ARBA00022598"/>
    </source>
</evidence>
<dbReference type="GO" id="GO:0004830">
    <property type="term" value="F:tryptophan-tRNA ligase activity"/>
    <property type="evidence" value="ECO:0007669"/>
    <property type="project" value="UniProtKB-UniRule"/>
</dbReference>
<keyword evidence="4 10" id="KW-0547">Nucleotide-binding</keyword>
<evidence type="ECO:0000256" key="9">
    <source>
        <dbReference type="NCBIfam" id="TIGR00233"/>
    </source>
</evidence>
<reference evidence="11 12" key="1">
    <citation type="submission" date="2018-07" db="EMBL/GenBank/DDBJ databases">
        <title>Comparative genomics of the Candidatus Parilichlamydiaceae reveals evidence of convergent evolution and genome reduction in the phylum Chlamydiae.</title>
        <authorList>
            <person name="Taylor-Brown A."/>
            <person name="Polkinghorne A."/>
        </authorList>
    </citation>
    <scope>NUCLEOTIDE SEQUENCE [LARGE SCALE GENOMIC DNA]</scope>
    <source>
        <strain evidence="11 12">Hat2</strain>
    </source>
</reference>
<keyword evidence="3 10" id="KW-0436">Ligase</keyword>
<evidence type="ECO:0000256" key="7">
    <source>
        <dbReference type="ARBA" id="ARBA00023146"/>
    </source>
</evidence>
<organism evidence="11 12">
    <name type="scientific">Candidatus Similichlamydia laticola</name>
    <dbReference type="NCBI Taxonomy" id="2170265"/>
    <lineage>
        <taxon>Bacteria</taxon>
        <taxon>Pseudomonadati</taxon>
        <taxon>Chlamydiota</taxon>
        <taxon>Chlamydiia</taxon>
        <taxon>Parachlamydiales</taxon>
        <taxon>Candidatus Parilichlamydiaceae</taxon>
        <taxon>Candidatus Similichlamydia</taxon>
    </lineage>
</organism>
<dbReference type="EC" id="6.1.1.2" evidence="2 9"/>
<comment type="similarity">
    <text evidence="1 10">Belongs to the class-I aminoacyl-tRNA synthetase family.</text>
</comment>
<sequence length="348" mass="39058">MAVMSQQARPTVLTGDRPTGPLHLGHYVGSIRERVALQETADCFFIVADLHARTTAFTRDSLMASSDHILDLVAGYLACGIDPNRSVIYLQSGCSAIFEINFVFQLLTSAHRVMGLPSIKEMAANARLEDEKISVGLLSYPVLQAADILMSQATLVPVGKDNVAHVEIARDIARRFNQLYGFLFPLPQEHLSRNTALIGTDGKGKMSKSAGNAIFLSDDEETIRRKVFSMYTDPNRIRSDTPGRVEGNPVFIYHDLFNANQEEVEEFKVRYREGRIGDVEVKKSLACCINCFLSPIREKYHAYRKDTPMLYSILKEGTEKMRARSEQIVQKMRSYMGLSSFKSRMDEG</sequence>
<evidence type="ECO:0000313" key="12">
    <source>
        <dbReference type="Proteomes" id="UP000253816"/>
    </source>
</evidence>
<evidence type="ECO:0000256" key="10">
    <source>
        <dbReference type="RuleBase" id="RU363036"/>
    </source>
</evidence>
<dbReference type="PANTHER" id="PTHR43766:SF1">
    <property type="entry name" value="TRYPTOPHAN--TRNA LIGASE, MITOCHONDRIAL"/>
    <property type="match status" value="1"/>
</dbReference>
<dbReference type="FunFam" id="1.10.240.10:FF:000005">
    <property type="entry name" value="Tryptophan--tRNA ligase"/>
    <property type="match status" value="1"/>
</dbReference>
<evidence type="ECO:0000256" key="6">
    <source>
        <dbReference type="ARBA" id="ARBA00022917"/>
    </source>
</evidence>
<dbReference type="AlphaFoldDB" id="A0A369K9J2"/>
<dbReference type="Proteomes" id="UP000253816">
    <property type="component" value="Unassembled WGS sequence"/>
</dbReference>
<dbReference type="GO" id="GO:0005829">
    <property type="term" value="C:cytosol"/>
    <property type="evidence" value="ECO:0007669"/>
    <property type="project" value="TreeGrafter"/>
</dbReference>
<dbReference type="CDD" id="cd00806">
    <property type="entry name" value="TrpRS_core"/>
    <property type="match status" value="1"/>
</dbReference>
<evidence type="ECO:0000313" key="11">
    <source>
        <dbReference type="EMBL" id="RDB31269.1"/>
    </source>
</evidence>